<sequence length="350" mass="38314">MGLKTSSAKAKPLPPGVYTPVITIYSDATDQPVDLKAMYAHGQHLINSGMHGLVYLGTNGELALLTGPERQEILRNARKMVNDMGLPDYPIVAGISAQSTVETIQLAKEAGEAGAGWGLLLPPSYWAKALPTEALVAYYRDVADASPIPVVIYNVRPFIDYFIQVTEQSLIIFQFPGVTSGIDLDSDQLAALASHPNIVATKLTCGNVGKLTRLTSKFEPHHFGVYGGSSDYLLPTLHAGGNGCVTGMGNIFPKSTSRIYDYWAAGELEKARELQDLVANAEWACKKSLACTKYGAWWYLGKQIGVEDEKKFKMRKPYLELKDDLKKWTIETLSVLEETEKALPGRQTTK</sequence>
<evidence type="ECO:0000313" key="1">
    <source>
        <dbReference type="EMBL" id="KAK7726242.1"/>
    </source>
</evidence>
<accession>A0ABR1P4P3</accession>
<dbReference type="PANTHER" id="PTHR12128:SF47">
    <property type="entry name" value="DIHYDRODIPICOLINATE SYNTHASE-RELATED"/>
    <property type="match status" value="1"/>
</dbReference>
<gene>
    <name evidence="1" type="ORF">SLS63_007756</name>
</gene>
<comment type="caution">
    <text evidence="1">The sequence shown here is derived from an EMBL/GenBank/DDBJ whole genome shotgun (WGS) entry which is preliminary data.</text>
</comment>
<protein>
    <recommendedName>
        <fullName evidence="3">Dihydrodipicolinate synthase</fullName>
    </recommendedName>
</protein>
<dbReference type="SUPFAM" id="SSF51569">
    <property type="entry name" value="Aldolase"/>
    <property type="match status" value="1"/>
</dbReference>
<dbReference type="Pfam" id="PF00701">
    <property type="entry name" value="DHDPS"/>
    <property type="match status" value="2"/>
</dbReference>
<organism evidence="1 2">
    <name type="scientific">Diaporthe eres</name>
    <name type="common">Phomopsis oblonga</name>
    <dbReference type="NCBI Taxonomy" id="83184"/>
    <lineage>
        <taxon>Eukaryota</taxon>
        <taxon>Fungi</taxon>
        <taxon>Dikarya</taxon>
        <taxon>Ascomycota</taxon>
        <taxon>Pezizomycotina</taxon>
        <taxon>Sordariomycetes</taxon>
        <taxon>Sordariomycetidae</taxon>
        <taxon>Diaporthales</taxon>
        <taxon>Diaporthaceae</taxon>
        <taxon>Diaporthe</taxon>
        <taxon>Diaporthe eres species complex</taxon>
    </lineage>
</organism>
<dbReference type="InterPro" id="IPR013785">
    <property type="entry name" value="Aldolase_TIM"/>
</dbReference>
<evidence type="ECO:0008006" key="3">
    <source>
        <dbReference type="Google" id="ProtNLM"/>
    </source>
</evidence>
<dbReference type="SMART" id="SM01130">
    <property type="entry name" value="DHDPS"/>
    <property type="match status" value="1"/>
</dbReference>
<dbReference type="InterPro" id="IPR002220">
    <property type="entry name" value="DapA-like"/>
</dbReference>
<reference evidence="1 2" key="1">
    <citation type="submission" date="2024-02" db="EMBL/GenBank/DDBJ databases">
        <title>De novo assembly and annotation of 12 fungi associated with fruit tree decline syndrome in Ontario, Canada.</title>
        <authorList>
            <person name="Sulman M."/>
            <person name="Ellouze W."/>
            <person name="Ilyukhin E."/>
        </authorList>
    </citation>
    <scope>NUCLEOTIDE SEQUENCE [LARGE SCALE GENOMIC DNA]</scope>
    <source>
        <strain evidence="1 2">M169</strain>
    </source>
</reference>
<dbReference type="EMBL" id="JAKNSF020000044">
    <property type="protein sequence ID" value="KAK7726242.1"/>
    <property type="molecule type" value="Genomic_DNA"/>
</dbReference>
<dbReference type="Gene3D" id="3.20.20.70">
    <property type="entry name" value="Aldolase class I"/>
    <property type="match status" value="1"/>
</dbReference>
<dbReference type="Proteomes" id="UP001430848">
    <property type="component" value="Unassembled WGS sequence"/>
</dbReference>
<dbReference type="CDD" id="cd00408">
    <property type="entry name" value="DHDPS-like"/>
    <property type="match status" value="1"/>
</dbReference>
<keyword evidence="2" id="KW-1185">Reference proteome</keyword>
<dbReference type="PRINTS" id="PR00146">
    <property type="entry name" value="DHPICSNTHASE"/>
</dbReference>
<proteinExistence type="predicted"/>
<name>A0ABR1P4P3_DIAER</name>
<evidence type="ECO:0000313" key="2">
    <source>
        <dbReference type="Proteomes" id="UP001430848"/>
    </source>
</evidence>
<dbReference type="PANTHER" id="PTHR12128">
    <property type="entry name" value="DIHYDRODIPICOLINATE SYNTHASE"/>
    <property type="match status" value="1"/>
</dbReference>